<feature type="transmembrane region" description="Helical" evidence="1">
    <location>
        <begin position="116"/>
        <end position="136"/>
    </location>
</feature>
<evidence type="ECO:0000313" key="3">
    <source>
        <dbReference type="Proteomes" id="UP000663834"/>
    </source>
</evidence>
<feature type="transmembrane region" description="Helical" evidence="1">
    <location>
        <begin position="507"/>
        <end position="529"/>
    </location>
</feature>
<dbReference type="OrthoDB" id="5819478at2759"/>
<sequence>MMRPNPKTLIRFFSEQGHQNNGYINEENETNKILPSSHKQHFPESIQHDQQSKMSFFRQLSSQAEQKLQDLVVNSVKSILEDKNDNAKIYSHKPPHSIIETGQGSHRMMKSGSQRFRWNLLFNLLVWLIVPLPFWIPFVSNKLAYYLLPSIQGLFVLMWTIIAILALKNAIILYVNRSRDFTKDCAGQGQKPIRHIVAISCYKEPVDLIARSVETLADQTEVHRITMVISFEERTPDKEKKCNILREKFQNCGFERIIFTIHPYGVCDEIPGKCSNSNYGLRTAVKEMAITEDEMDNILVTTCDADSKFPRQYIAALTSKYLKENRPGLTTIYQPPLFYNWKLDSLSFVTRVTGLLRSFLMLGALIPFNINTMSIFSFSLSLAKKGDFVHPGYQMDDIICLIRWMGVTQRRLKISMVPVPVLSGPTSGETIEKEIIEWARQARRWTIGAAEVFHYFIVKSKRIPTIAAFSWGTAFLIYYGVLLCTGGLFGLTSMLSMNYLVKDAPLVISYIMYGLLALQMLTFSIAFIIDMFIPKIMNVDECIFFLRNLFHFIMTPFVLLAYSCVEFYALHEVVFLGKKVCKHGASEGTPSRPIVSGIYAPTTGISKMLDNLIRPLFDQYVKQTTIIDGVH</sequence>
<comment type="caution">
    <text evidence="2">The sequence shown here is derived from an EMBL/GenBank/DDBJ whole genome shotgun (WGS) entry which is preliminary data.</text>
</comment>
<dbReference type="PANTHER" id="PTHR36851:SF1">
    <property type="entry name" value="GLYCO_TRANS_2-LIKE DOMAIN-CONTAINING PROTEIN"/>
    <property type="match status" value="1"/>
</dbReference>
<evidence type="ECO:0000313" key="2">
    <source>
        <dbReference type="EMBL" id="CAF1553795.1"/>
    </source>
</evidence>
<dbReference type="InterPro" id="IPR029044">
    <property type="entry name" value="Nucleotide-diphossugar_trans"/>
</dbReference>
<proteinExistence type="predicted"/>
<accession>A0A815X5T5</accession>
<dbReference type="EMBL" id="CAJNOW010009054">
    <property type="protein sequence ID" value="CAF1553795.1"/>
    <property type="molecule type" value="Genomic_DNA"/>
</dbReference>
<dbReference type="PANTHER" id="PTHR36851">
    <property type="entry name" value="UNNAMED PRODUCT"/>
    <property type="match status" value="1"/>
</dbReference>
<dbReference type="SUPFAM" id="SSF53448">
    <property type="entry name" value="Nucleotide-diphospho-sugar transferases"/>
    <property type="match status" value="1"/>
</dbReference>
<keyword evidence="1" id="KW-0472">Membrane</keyword>
<protein>
    <recommendedName>
        <fullName evidence="4">Glycosyltransferase 2-like domain-containing protein</fullName>
    </recommendedName>
</protein>
<dbReference type="AlphaFoldDB" id="A0A815X5T5"/>
<feature type="transmembrane region" description="Helical" evidence="1">
    <location>
        <begin position="549"/>
        <end position="570"/>
    </location>
</feature>
<gene>
    <name evidence="2" type="ORF">KQP761_LOCUS17853</name>
</gene>
<organism evidence="2 3">
    <name type="scientific">Rotaria magnacalcarata</name>
    <dbReference type="NCBI Taxonomy" id="392030"/>
    <lineage>
        <taxon>Eukaryota</taxon>
        <taxon>Metazoa</taxon>
        <taxon>Spiralia</taxon>
        <taxon>Gnathifera</taxon>
        <taxon>Rotifera</taxon>
        <taxon>Eurotatoria</taxon>
        <taxon>Bdelloidea</taxon>
        <taxon>Philodinida</taxon>
        <taxon>Philodinidae</taxon>
        <taxon>Rotaria</taxon>
    </lineage>
</organism>
<feature type="transmembrane region" description="Helical" evidence="1">
    <location>
        <begin position="156"/>
        <end position="175"/>
    </location>
</feature>
<evidence type="ECO:0008006" key="4">
    <source>
        <dbReference type="Google" id="ProtNLM"/>
    </source>
</evidence>
<reference evidence="2" key="1">
    <citation type="submission" date="2021-02" db="EMBL/GenBank/DDBJ databases">
        <authorList>
            <person name="Nowell W R."/>
        </authorList>
    </citation>
    <scope>NUCLEOTIDE SEQUENCE</scope>
</reference>
<evidence type="ECO:0000256" key="1">
    <source>
        <dbReference type="SAM" id="Phobius"/>
    </source>
</evidence>
<keyword evidence="1" id="KW-1133">Transmembrane helix</keyword>
<name>A0A815X5T5_9BILA</name>
<keyword evidence="1" id="KW-0812">Transmembrane</keyword>
<dbReference type="Proteomes" id="UP000663834">
    <property type="component" value="Unassembled WGS sequence"/>
</dbReference>
<feature type="transmembrane region" description="Helical" evidence="1">
    <location>
        <begin position="476"/>
        <end position="495"/>
    </location>
</feature>